<dbReference type="Proteomes" id="UP001147700">
    <property type="component" value="Unassembled WGS sequence"/>
</dbReference>
<feature type="region of interest" description="Disordered" evidence="1">
    <location>
        <begin position="154"/>
        <end position="175"/>
    </location>
</feature>
<gene>
    <name evidence="2" type="ORF">OJ962_21640</name>
</gene>
<dbReference type="EMBL" id="JAPCID010000033">
    <property type="protein sequence ID" value="MDA0140121.1"/>
    <property type="molecule type" value="Genomic_DNA"/>
</dbReference>
<name>A0ABT4RP91_9ACTN</name>
<comment type="caution">
    <text evidence="2">The sequence shown here is derived from an EMBL/GenBank/DDBJ whole genome shotgun (WGS) entry which is preliminary data.</text>
</comment>
<dbReference type="RefSeq" id="WP_202955961.1">
    <property type="nucleotide sequence ID" value="NZ_JAPCID010000033.1"/>
</dbReference>
<protein>
    <recommendedName>
        <fullName evidence="4">SIR2-like domain-containing protein</fullName>
    </recommendedName>
</protein>
<reference evidence="2" key="1">
    <citation type="submission" date="2022-10" db="EMBL/GenBank/DDBJ databases">
        <title>The WGS of Solirubrobacter sp. CPCC 204708.</title>
        <authorList>
            <person name="Jiang Z."/>
        </authorList>
    </citation>
    <scope>NUCLEOTIDE SEQUENCE</scope>
    <source>
        <strain evidence="2">CPCC 204708</strain>
    </source>
</reference>
<accession>A0ABT4RP91</accession>
<keyword evidence="3" id="KW-1185">Reference proteome</keyword>
<feature type="compositionally biased region" description="Low complexity" evidence="1">
    <location>
        <begin position="165"/>
        <end position="174"/>
    </location>
</feature>
<proteinExistence type="predicted"/>
<evidence type="ECO:0008006" key="4">
    <source>
        <dbReference type="Google" id="ProtNLM"/>
    </source>
</evidence>
<evidence type="ECO:0000313" key="2">
    <source>
        <dbReference type="EMBL" id="MDA0140121.1"/>
    </source>
</evidence>
<evidence type="ECO:0000313" key="3">
    <source>
        <dbReference type="Proteomes" id="UP001147700"/>
    </source>
</evidence>
<evidence type="ECO:0000256" key="1">
    <source>
        <dbReference type="SAM" id="MobiDB-lite"/>
    </source>
</evidence>
<sequence>MKLSEEQCGELQLTLATETPVLVLGPGCHRVGFDAGPAWQEVVRRLGLVWARIGVDRGFAPGSDEVAPDLFVNQARGFLENLLASKASAETRERGRVPIEALQATRLPETWKSLDGPRTHLAASLLGVLYESTRCLGNVIATGESPVTNWLTVSHPGETRSSDQAPEGAPAADAAEADVARGRAGRHLESALRTATYLHHWSQSPDLEGHDLALHMGNFKAVARTAKLTTALSVLKIEAVQVRLKTLETTRFKRDLPLDGALIEWLADLFWHLMVTDSRVPPSQAEVAFYVNLKADADDTVFRRPGAGEVRAVDADDLNREIGRLLRTYDSGPRPADAPPLPRDQLLQMLAACVLQAFKPEGRRSVVLSSDFDLSFERTLLEMSAEDQKVHLVVPVWRCEGTARVLDWLFTTIERTDADVTEEALTQPESWALYGDVPSRDAEGDPVAGPIVVKLNGSPLVQLDERPDGVALTEEETVKIATIFTEYDSLQAIISFTEGQHGLAADLINEIQWRTRSWIVLGDSFPHWLPRLRLIYNARSHFRRSKSKGRGRTEHFAIDRRFGWPERPLLDVLRIRGYEEDLGELPLLVDRTTAIRDGHPAVKKYLANVRERLKSHRERLEDAA</sequence>
<organism evidence="2 3">
    <name type="scientific">Solirubrobacter deserti</name>
    <dbReference type="NCBI Taxonomy" id="2282478"/>
    <lineage>
        <taxon>Bacteria</taxon>
        <taxon>Bacillati</taxon>
        <taxon>Actinomycetota</taxon>
        <taxon>Thermoleophilia</taxon>
        <taxon>Solirubrobacterales</taxon>
        <taxon>Solirubrobacteraceae</taxon>
        <taxon>Solirubrobacter</taxon>
    </lineage>
</organism>